<evidence type="ECO:0000313" key="2">
    <source>
        <dbReference type="Proteomes" id="UP000095287"/>
    </source>
</evidence>
<feature type="region of interest" description="Disordered" evidence="1">
    <location>
        <begin position="1"/>
        <end position="25"/>
    </location>
</feature>
<dbReference type="WBParaSite" id="L893_g19731.t1">
    <property type="protein sequence ID" value="L893_g19731.t1"/>
    <property type="gene ID" value="L893_g19731"/>
</dbReference>
<protein>
    <submittedName>
        <fullName evidence="3">P27 family phage terminase small subunit</fullName>
    </submittedName>
</protein>
<dbReference type="AlphaFoldDB" id="A0A1I7YU05"/>
<evidence type="ECO:0000256" key="1">
    <source>
        <dbReference type="SAM" id="MobiDB-lite"/>
    </source>
</evidence>
<evidence type="ECO:0000313" key="3">
    <source>
        <dbReference type="WBParaSite" id="L893_g19731.t1"/>
    </source>
</evidence>
<accession>A0A1I7YU05</accession>
<reference evidence="3" key="1">
    <citation type="submission" date="2016-11" db="UniProtKB">
        <authorList>
            <consortium name="WormBaseParasite"/>
        </authorList>
    </citation>
    <scope>IDENTIFICATION</scope>
</reference>
<feature type="compositionally biased region" description="Basic residues" evidence="1">
    <location>
        <begin position="1"/>
        <end position="11"/>
    </location>
</feature>
<sequence>MPPKRVVKAHKVKEEPEEGDEERARKIQAVKDDVKTVRASGIGGAPVLDIDEFCRRYMEKLSLSAEALIEQLSAEQRSARVMDLKAKNSLISVADSRKYLMSLNTEMLTPESKQFVRHVKLWKKED</sequence>
<keyword evidence="2" id="KW-1185">Reference proteome</keyword>
<organism evidence="2 3">
    <name type="scientific">Steinernema glaseri</name>
    <dbReference type="NCBI Taxonomy" id="37863"/>
    <lineage>
        <taxon>Eukaryota</taxon>
        <taxon>Metazoa</taxon>
        <taxon>Ecdysozoa</taxon>
        <taxon>Nematoda</taxon>
        <taxon>Chromadorea</taxon>
        <taxon>Rhabditida</taxon>
        <taxon>Tylenchina</taxon>
        <taxon>Panagrolaimomorpha</taxon>
        <taxon>Strongyloidoidea</taxon>
        <taxon>Steinernematidae</taxon>
        <taxon>Steinernema</taxon>
    </lineage>
</organism>
<dbReference type="Proteomes" id="UP000095287">
    <property type="component" value="Unplaced"/>
</dbReference>
<name>A0A1I7YU05_9BILA</name>
<proteinExistence type="predicted"/>